<dbReference type="SUPFAM" id="SSF52980">
    <property type="entry name" value="Restriction endonuclease-like"/>
    <property type="match status" value="1"/>
</dbReference>
<dbReference type="GO" id="GO:0006281">
    <property type="term" value="P:DNA repair"/>
    <property type="evidence" value="ECO:0007669"/>
    <property type="project" value="UniProtKB-ARBA"/>
</dbReference>
<organism evidence="3 4">
    <name type="scientific">Aphis craccivora</name>
    <name type="common">Cowpea aphid</name>
    <dbReference type="NCBI Taxonomy" id="307492"/>
    <lineage>
        <taxon>Eukaryota</taxon>
        <taxon>Metazoa</taxon>
        <taxon>Ecdysozoa</taxon>
        <taxon>Arthropoda</taxon>
        <taxon>Hexapoda</taxon>
        <taxon>Insecta</taxon>
        <taxon>Pterygota</taxon>
        <taxon>Neoptera</taxon>
        <taxon>Paraneoptera</taxon>
        <taxon>Hemiptera</taxon>
        <taxon>Sternorrhyncha</taxon>
        <taxon>Aphidomorpha</taxon>
        <taxon>Aphidoidea</taxon>
        <taxon>Aphididae</taxon>
        <taxon>Aphidini</taxon>
        <taxon>Aphis</taxon>
        <taxon>Aphis</taxon>
    </lineage>
</organism>
<dbReference type="PANTHER" id="PTHR46609">
    <property type="entry name" value="EXONUCLEASE, PHAGE-TYPE/RECB, C-TERMINAL DOMAIN-CONTAINING PROTEIN"/>
    <property type="match status" value="1"/>
</dbReference>
<dbReference type="Proteomes" id="UP000478052">
    <property type="component" value="Unassembled WGS sequence"/>
</dbReference>
<keyword evidence="4" id="KW-1185">Reference proteome</keyword>
<dbReference type="InterPro" id="IPR019080">
    <property type="entry name" value="YqaJ_viral_recombinase"/>
</dbReference>
<feature type="domain" description="YqaJ viral recombinase" evidence="1">
    <location>
        <begin position="335"/>
        <end position="435"/>
    </location>
</feature>
<reference evidence="3 4" key="1">
    <citation type="submission" date="2019-08" db="EMBL/GenBank/DDBJ databases">
        <title>Whole genome of Aphis craccivora.</title>
        <authorList>
            <person name="Voronova N.V."/>
            <person name="Shulinski R.S."/>
            <person name="Bandarenka Y.V."/>
            <person name="Zhorov D.G."/>
            <person name="Warner D."/>
        </authorList>
    </citation>
    <scope>NUCLEOTIDE SEQUENCE [LARGE SCALE GENOMIC DNA]</scope>
    <source>
        <strain evidence="3">180601</strain>
        <tissue evidence="3">Whole Body</tissue>
    </source>
</reference>
<name>A0A6G0VN29_APHCR</name>
<dbReference type="CDD" id="cd22343">
    <property type="entry name" value="PDDEXK_lambda_exonuclease-like"/>
    <property type="match status" value="1"/>
</dbReference>
<dbReference type="OrthoDB" id="6779242at2759"/>
<dbReference type="InterPro" id="IPR051703">
    <property type="entry name" value="NF-kappa-B_Signaling_Reg"/>
</dbReference>
<dbReference type="InterPro" id="IPR011604">
    <property type="entry name" value="PDDEXK-like_dom_sf"/>
</dbReference>
<feature type="non-terminal residue" evidence="3">
    <location>
        <position position="1"/>
    </location>
</feature>
<accession>A0A6G0VN29</accession>
<comment type="caution">
    <text evidence="3">The sequence shown here is derived from an EMBL/GenBank/DDBJ whole genome shotgun (WGS) entry which is preliminary data.</text>
</comment>
<evidence type="ECO:0000259" key="1">
    <source>
        <dbReference type="Pfam" id="PF09588"/>
    </source>
</evidence>
<dbReference type="AlphaFoldDB" id="A0A6G0VN29"/>
<evidence type="ECO:0000313" key="3">
    <source>
        <dbReference type="EMBL" id="KAF0702466.1"/>
    </source>
</evidence>
<dbReference type="Pfam" id="PF09588">
    <property type="entry name" value="YqaJ"/>
    <property type="match status" value="1"/>
</dbReference>
<sequence length="436" mass="49839">ATIIGFKTQKVLFVGIRNKYCMICQKGTSKNEIIPEHMCFLNWTKPSTAMEADGILEGFTKSIEMHGLKYNRLIGDGDSSVTKKLNELSPYGPTFQIKKIECVNHLLRNYSSKLTALARNTKFPIRIRKHILANILRFRGDVIKAEKHWKNTDVKSFIIYLSEIRKDLPNGPYHRLGQYVNCSKYFCSQLTSNDTNLVPIAEKSAGKRLNFSQRGNYNTRVHAAVISFNSKEYLRCVHKKISNYSPGIFEYYLESYVYTVLSLYTESLRQLFPKKNKKPLSNGPDADYGMAEPLPVENSLEDIENKKKQFLASFENLNLVQIEIDTREQANCQLWYQERKIRLTASSFGLVCKMRSTTSCKNSVYNILYAINGQAKSLQYGKDMENVARKKVEEILNFSIKACGLFIDTEFPYLEASPDGLIGDDTVIEIKCPFSA</sequence>
<dbReference type="InterPro" id="IPR049012">
    <property type="entry name" value="Mutator_transp_dom"/>
</dbReference>
<dbReference type="EMBL" id="VUJU01014275">
    <property type="protein sequence ID" value="KAF0702466.1"/>
    <property type="molecule type" value="Genomic_DNA"/>
</dbReference>
<dbReference type="PANTHER" id="PTHR46609:SF8">
    <property type="entry name" value="YQAJ VIRAL RECOMBINASE DOMAIN-CONTAINING PROTEIN"/>
    <property type="match status" value="1"/>
</dbReference>
<dbReference type="InterPro" id="IPR011335">
    <property type="entry name" value="Restrct_endonuc-II-like"/>
</dbReference>
<dbReference type="Pfam" id="PF20700">
    <property type="entry name" value="Mutator"/>
    <property type="match status" value="1"/>
</dbReference>
<proteinExistence type="predicted"/>
<gene>
    <name evidence="3" type="ORF">FWK35_00029915</name>
</gene>
<evidence type="ECO:0000313" key="4">
    <source>
        <dbReference type="Proteomes" id="UP000478052"/>
    </source>
</evidence>
<dbReference type="Gene3D" id="3.90.320.10">
    <property type="match status" value="1"/>
</dbReference>
<evidence type="ECO:0000259" key="2">
    <source>
        <dbReference type="Pfam" id="PF20700"/>
    </source>
</evidence>
<protein>
    <submittedName>
        <fullName evidence="3">YqaJ domain-containing protein</fullName>
    </submittedName>
</protein>
<feature type="domain" description="Mutator-like transposase" evidence="2">
    <location>
        <begin position="1"/>
        <end position="187"/>
    </location>
</feature>